<accession>A0A445HQ22</accession>
<gene>
    <name evidence="2" type="ORF">D0Y65_034081</name>
</gene>
<dbReference type="AlphaFoldDB" id="A0A445HQ22"/>
<dbReference type="PANTHER" id="PTHR11439">
    <property type="entry name" value="GAG-POL-RELATED RETROTRANSPOSON"/>
    <property type="match status" value="1"/>
</dbReference>
<keyword evidence="2" id="KW-0808">Transferase</keyword>
<dbReference type="Pfam" id="PF07727">
    <property type="entry name" value="RVT_2"/>
    <property type="match status" value="1"/>
</dbReference>
<sequence>MCLYVDDLLIIGSNQIHIEKFKRSLKLEFEMTDLGILSYFLGIEFKEAKGLLIMHQQKYAIDLLKRFKMMCCNLTSTQVEPGLRLVKDESEKSVDSTIFKQVVGSLRYLYNTRPGISFAVGLISRFLDDPKAFHWATAKRILRYLRGTLSYGVLFPKKSYQTALTSLVGISESTTMLMGFSDSDWCGDKVERKSTTGYLLKFLGTPISWCSKKQPVMTLSSCEAEYIVACYVACQALWLDFLLEELKIEIHRPIEMYVDNKSIINLAMNPVAHGSTEMQLVDILTKGLKDPRKRGAYSNVKHVSLGAGLSFENETSATTVLGTCCVPCGPHPHKSFIQADVITTNVSWLRGTAPMTPCQPEEKLS</sequence>
<comment type="caution">
    <text evidence="2">The sequence shown here is derived from an EMBL/GenBank/DDBJ whole genome shotgun (WGS) entry which is preliminary data.</text>
</comment>
<dbReference type="EC" id="2.7.7.7" evidence="2"/>
<keyword evidence="2" id="KW-0548">Nucleotidyltransferase</keyword>
<dbReference type="PANTHER" id="PTHR11439:SF483">
    <property type="entry name" value="PEPTIDE SYNTHASE GLIP-LIKE, PUTATIVE (AFU_ORTHOLOGUE AFUA_3G12920)-RELATED"/>
    <property type="match status" value="1"/>
</dbReference>
<dbReference type="InterPro" id="IPR013103">
    <property type="entry name" value="RVT_2"/>
</dbReference>
<keyword evidence="3" id="KW-1185">Reference proteome</keyword>
<dbReference type="InterPro" id="IPR043502">
    <property type="entry name" value="DNA/RNA_pol_sf"/>
</dbReference>
<dbReference type="CDD" id="cd09272">
    <property type="entry name" value="RNase_HI_RT_Ty1"/>
    <property type="match status" value="1"/>
</dbReference>
<evidence type="ECO:0000313" key="2">
    <source>
        <dbReference type="EMBL" id="RZB75475.1"/>
    </source>
</evidence>
<proteinExistence type="predicted"/>
<evidence type="ECO:0000313" key="3">
    <source>
        <dbReference type="Proteomes" id="UP000289340"/>
    </source>
</evidence>
<dbReference type="EMBL" id="QZWG01000012">
    <property type="protein sequence ID" value="RZB75475.1"/>
    <property type="molecule type" value="Genomic_DNA"/>
</dbReference>
<dbReference type="Proteomes" id="UP000289340">
    <property type="component" value="Chromosome 12"/>
</dbReference>
<reference evidence="2 3" key="1">
    <citation type="submission" date="2018-09" db="EMBL/GenBank/DDBJ databases">
        <title>A high-quality reference genome of wild soybean provides a powerful tool to mine soybean genomes.</title>
        <authorList>
            <person name="Xie M."/>
            <person name="Chung C.Y.L."/>
            <person name="Li M.-W."/>
            <person name="Wong F.-L."/>
            <person name="Chan T.-F."/>
            <person name="Lam H.-M."/>
        </authorList>
    </citation>
    <scope>NUCLEOTIDE SEQUENCE [LARGE SCALE GENOMIC DNA]</scope>
    <source>
        <strain evidence="3">cv. W05</strain>
        <tissue evidence="2">Hypocotyl of etiolated seedlings</tissue>
    </source>
</reference>
<dbReference type="GO" id="GO:0003887">
    <property type="term" value="F:DNA-directed DNA polymerase activity"/>
    <property type="evidence" value="ECO:0007669"/>
    <property type="project" value="UniProtKB-EC"/>
</dbReference>
<organism evidence="2 3">
    <name type="scientific">Glycine soja</name>
    <name type="common">Wild soybean</name>
    <dbReference type="NCBI Taxonomy" id="3848"/>
    <lineage>
        <taxon>Eukaryota</taxon>
        <taxon>Viridiplantae</taxon>
        <taxon>Streptophyta</taxon>
        <taxon>Embryophyta</taxon>
        <taxon>Tracheophyta</taxon>
        <taxon>Spermatophyta</taxon>
        <taxon>Magnoliopsida</taxon>
        <taxon>eudicotyledons</taxon>
        <taxon>Gunneridae</taxon>
        <taxon>Pentapetalae</taxon>
        <taxon>rosids</taxon>
        <taxon>fabids</taxon>
        <taxon>Fabales</taxon>
        <taxon>Fabaceae</taxon>
        <taxon>Papilionoideae</taxon>
        <taxon>50 kb inversion clade</taxon>
        <taxon>NPAAA clade</taxon>
        <taxon>indigoferoid/millettioid clade</taxon>
        <taxon>Phaseoleae</taxon>
        <taxon>Glycine</taxon>
        <taxon>Glycine subgen. Soja</taxon>
    </lineage>
</organism>
<feature type="domain" description="Reverse transcriptase Ty1/copia-type" evidence="1">
    <location>
        <begin position="2"/>
        <end position="78"/>
    </location>
</feature>
<dbReference type="SUPFAM" id="SSF56672">
    <property type="entry name" value="DNA/RNA polymerases"/>
    <property type="match status" value="1"/>
</dbReference>
<name>A0A445HQ22_GLYSO</name>
<evidence type="ECO:0000259" key="1">
    <source>
        <dbReference type="Pfam" id="PF07727"/>
    </source>
</evidence>
<protein>
    <submittedName>
        <fullName evidence="2">Retrovirus-related Pol polyprotein from transposon RE1</fullName>
        <ecNumber evidence="2">2.7.7.7</ecNumber>
    </submittedName>
</protein>